<dbReference type="InterPro" id="IPR027417">
    <property type="entry name" value="P-loop_NTPase"/>
</dbReference>
<dbReference type="InterPro" id="IPR037359">
    <property type="entry name" value="NST/OST"/>
</dbReference>
<organism evidence="4 5">
    <name type="scientific">Micromonospora haikouensis</name>
    <dbReference type="NCBI Taxonomy" id="686309"/>
    <lineage>
        <taxon>Bacteria</taxon>
        <taxon>Bacillati</taxon>
        <taxon>Actinomycetota</taxon>
        <taxon>Actinomycetes</taxon>
        <taxon>Micromonosporales</taxon>
        <taxon>Micromonosporaceae</taxon>
        <taxon>Micromonospora</taxon>
    </lineage>
</organism>
<protein>
    <submittedName>
        <fullName evidence="4">Sulfotransferase</fullName>
    </submittedName>
</protein>
<name>A0A0D0UZP6_9ACTN</name>
<evidence type="ECO:0000313" key="5">
    <source>
        <dbReference type="Proteomes" id="UP000032254"/>
    </source>
</evidence>
<dbReference type="Pfam" id="PF00685">
    <property type="entry name" value="Sulfotransfer_1"/>
    <property type="match status" value="1"/>
</dbReference>
<dbReference type="RefSeq" id="WP_043960866.1">
    <property type="nucleotide sequence ID" value="NZ_JBEZEN010000003.1"/>
</dbReference>
<dbReference type="PANTHER" id="PTHR10605">
    <property type="entry name" value="HEPARAN SULFATE SULFOTRANSFERASE"/>
    <property type="match status" value="1"/>
</dbReference>
<keyword evidence="1 4" id="KW-0808">Transferase</keyword>
<dbReference type="GO" id="GO:0008146">
    <property type="term" value="F:sulfotransferase activity"/>
    <property type="evidence" value="ECO:0007669"/>
    <property type="project" value="InterPro"/>
</dbReference>
<evidence type="ECO:0000259" key="3">
    <source>
        <dbReference type="Pfam" id="PF00685"/>
    </source>
</evidence>
<reference evidence="4 5" key="1">
    <citation type="submission" date="2015-01" db="EMBL/GenBank/DDBJ databases">
        <title>Sequencing and annotation of Micromonospora carbonacea strain JXNU-1 genome.</title>
        <authorList>
            <person name="Long Z."/>
            <person name="Huang Y."/>
            <person name="Jiang Y."/>
        </authorList>
    </citation>
    <scope>NUCLEOTIDE SEQUENCE [LARGE SCALE GENOMIC DNA]</scope>
    <source>
        <strain evidence="4 5">JXNU-1</strain>
    </source>
</reference>
<dbReference type="Gene3D" id="3.40.50.300">
    <property type="entry name" value="P-loop containing nucleotide triphosphate hydrolases"/>
    <property type="match status" value="1"/>
</dbReference>
<dbReference type="Proteomes" id="UP000032254">
    <property type="component" value="Unassembled WGS sequence"/>
</dbReference>
<gene>
    <name evidence="4" type="ORF">TK50_00840</name>
</gene>
<evidence type="ECO:0000256" key="2">
    <source>
        <dbReference type="ARBA" id="ARBA00023180"/>
    </source>
</evidence>
<keyword evidence="5" id="KW-1185">Reference proteome</keyword>
<feature type="domain" description="Sulfotransferase" evidence="3">
    <location>
        <begin position="30"/>
        <end position="237"/>
    </location>
</feature>
<accession>A0A0D0UZP6</accession>
<dbReference type="PANTHER" id="PTHR10605:SF56">
    <property type="entry name" value="BIFUNCTIONAL HEPARAN SULFATE N-DEACETYLASE_N-SULFOTRANSFERASE"/>
    <property type="match status" value="1"/>
</dbReference>
<comment type="caution">
    <text evidence="4">The sequence shown here is derived from an EMBL/GenBank/DDBJ whole genome shotgun (WGS) entry which is preliminary data.</text>
</comment>
<dbReference type="EMBL" id="JXSX01000001">
    <property type="protein sequence ID" value="KIR64292.1"/>
    <property type="molecule type" value="Genomic_DNA"/>
</dbReference>
<dbReference type="InterPro" id="IPR000863">
    <property type="entry name" value="Sulfotransferase_dom"/>
</dbReference>
<evidence type="ECO:0000256" key="1">
    <source>
        <dbReference type="ARBA" id="ARBA00022679"/>
    </source>
</evidence>
<evidence type="ECO:0000313" key="4">
    <source>
        <dbReference type="EMBL" id="KIR64292.1"/>
    </source>
</evidence>
<proteinExistence type="predicted"/>
<dbReference type="GeneID" id="301302730"/>
<dbReference type="PATRIC" id="fig|47853.6.peg.184"/>
<dbReference type="SUPFAM" id="SSF52540">
    <property type="entry name" value="P-loop containing nucleoside triphosphate hydrolases"/>
    <property type="match status" value="1"/>
</dbReference>
<sequence length="286" mass="32752">MTLVKAQARRAVRSVSRTYGRWTAGSRLAPDFLIVGAQRCGTTSLFKTLSQHPAVLPAVYHKGVHYFDTGYDRGMDWYLGHFPTVRRAEAVRAQVGVRGVTGESSPYYMFHPLAGERIAKDLPGVRLLVLLRDPVERAYSAHTHEAARGFESEGFERALELEQERIAGERERLLADPTAHSHHFQHNAYLTRGQYVEQLERLESIFGRDRLHVIDADDFFAEPRPAFDAVCDFLGLPHWADISFGKHNARSRSPMDPALRTRLEEHFAPYDERLSTWWGRVPSWRR</sequence>
<keyword evidence="2" id="KW-0325">Glycoprotein</keyword>
<dbReference type="OrthoDB" id="4508169at2"/>
<dbReference type="AlphaFoldDB" id="A0A0D0UZP6"/>